<comment type="caution">
    <text evidence="2">The sequence shown here is derived from an EMBL/GenBank/DDBJ whole genome shotgun (WGS) entry which is preliminary data.</text>
</comment>
<dbReference type="Proteomes" id="UP001595699">
    <property type="component" value="Unassembled WGS sequence"/>
</dbReference>
<gene>
    <name evidence="2" type="ORF">ACFOUW_12805</name>
</gene>
<feature type="transmembrane region" description="Helical" evidence="1">
    <location>
        <begin position="282"/>
        <end position="302"/>
    </location>
</feature>
<dbReference type="Pfam" id="PF06772">
    <property type="entry name" value="LtrA"/>
    <property type="match status" value="1"/>
</dbReference>
<keyword evidence="1" id="KW-1133">Transmembrane helix</keyword>
<keyword evidence="3" id="KW-1185">Reference proteome</keyword>
<feature type="transmembrane region" description="Helical" evidence="1">
    <location>
        <begin position="367"/>
        <end position="385"/>
    </location>
</feature>
<dbReference type="RefSeq" id="WP_239553691.1">
    <property type="nucleotide sequence ID" value="NZ_JAFBCM010000001.1"/>
</dbReference>
<protein>
    <submittedName>
        <fullName evidence="2">Low temperature requirement protein A</fullName>
    </submittedName>
</protein>
<feature type="transmembrane region" description="Helical" evidence="1">
    <location>
        <begin position="239"/>
        <end position="261"/>
    </location>
</feature>
<name>A0ABV7YAE8_9ACTN</name>
<feature type="transmembrane region" description="Helical" evidence="1">
    <location>
        <begin position="314"/>
        <end position="332"/>
    </location>
</feature>
<feature type="transmembrane region" description="Helical" evidence="1">
    <location>
        <begin position="29"/>
        <end position="47"/>
    </location>
</feature>
<evidence type="ECO:0000313" key="3">
    <source>
        <dbReference type="Proteomes" id="UP001595699"/>
    </source>
</evidence>
<evidence type="ECO:0000313" key="2">
    <source>
        <dbReference type="EMBL" id="MFC3761718.1"/>
    </source>
</evidence>
<proteinExistence type="predicted"/>
<reference evidence="3" key="1">
    <citation type="journal article" date="2019" name="Int. J. Syst. Evol. Microbiol.">
        <title>The Global Catalogue of Microorganisms (GCM) 10K type strain sequencing project: providing services to taxonomists for standard genome sequencing and annotation.</title>
        <authorList>
            <consortium name="The Broad Institute Genomics Platform"/>
            <consortium name="The Broad Institute Genome Sequencing Center for Infectious Disease"/>
            <person name="Wu L."/>
            <person name="Ma J."/>
        </authorList>
    </citation>
    <scope>NUCLEOTIDE SEQUENCE [LARGE SCALE GENOMIC DNA]</scope>
    <source>
        <strain evidence="3">CGMCC 4.7241</strain>
    </source>
</reference>
<keyword evidence="1" id="KW-0472">Membrane</keyword>
<accession>A0ABV7YAE8</accession>
<evidence type="ECO:0000256" key="1">
    <source>
        <dbReference type="SAM" id="Phobius"/>
    </source>
</evidence>
<feature type="transmembrane region" description="Helical" evidence="1">
    <location>
        <begin position="175"/>
        <end position="192"/>
    </location>
</feature>
<feature type="transmembrane region" description="Helical" evidence="1">
    <location>
        <begin position="59"/>
        <end position="80"/>
    </location>
</feature>
<feature type="transmembrane region" description="Helical" evidence="1">
    <location>
        <begin position="92"/>
        <end position="112"/>
    </location>
</feature>
<sequence length="399" mass="42788">MAEGARRWRMPMVARDRDEEHRAATPLELLFDLCFVVAVAQAAVSLHHALAENHAAEGVLAYAMVFFAIFWAWMNFTWFASAYDTDDVPYRILTLVQIAGVLVLAAGVPATFEHHNYLLVTIGYAIMRTAMIAQWVRAAIEHPEGRQTALRYAIGIGIVQVGWLVRLALPESIGIAGFAILVVLELLVPVWAERTGGRTTSWHPAHIAERYGLFTIIVLGEVVLASTIAIQTAGTDHGVSSSLLILAGGGLLLIFSMWWAYFKRPAIGGLRLSDGSAFIWGYGHYAIFAAGAALGAGIEVAAETIEHAVPVTDTAAAFAVAVPVAVFLVVTGLLQTRMSSDRPVLLRFCVTAVLVLAAAAVPMSLAVAVLVMGILTTVLISIDVIQAHQTLRRANASSA</sequence>
<dbReference type="PANTHER" id="PTHR36840:SF1">
    <property type="entry name" value="BLL5714 PROTEIN"/>
    <property type="match status" value="1"/>
</dbReference>
<dbReference type="InterPro" id="IPR010640">
    <property type="entry name" value="Low_temperature_requirement_A"/>
</dbReference>
<feature type="transmembrane region" description="Helical" evidence="1">
    <location>
        <begin position="344"/>
        <end position="361"/>
    </location>
</feature>
<feature type="transmembrane region" description="Helical" evidence="1">
    <location>
        <begin position="213"/>
        <end position="233"/>
    </location>
</feature>
<keyword evidence="1" id="KW-0812">Transmembrane</keyword>
<feature type="transmembrane region" description="Helical" evidence="1">
    <location>
        <begin position="149"/>
        <end position="169"/>
    </location>
</feature>
<feature type="transmembrane region" description="Helical" evidence="1">
    <location>
        <begin position="118"/>
        <end position="137"/>
    </location>
</feature>
<dbReference type="EMBL" id="JBHRZH010000009">
    <property type="protein sequence ID" value="MFC3761718.1"/>
    <property type="molecule type" value="Genomic_DNA"/>
</dbReference>
<dbReference type="PANTHER" id="PTHR36840">
    <property type="entry name" value="BLL5714 PROTEIN"/>
    <property type="match status" value="1"/>
</dbReference>
<organism evidence="2 3">
    <name type="scientific">Tenggerimyces flavus</name>
    <dbReference type="NCBI Taxonomy" id="1708749"/>
    <lineage>
        <taxon>Bacteria</taxon>
        <taxon>Bacillati</taxon>
        <taxon>Actinomycetota</taxon>
        <taxon>Actinomycetes</taxon>
        <taxon>Propionibacteriales</taxon>
        <taxon>Nocardioidaceae</taxon>
        <taxon>Tenggerimyces</taxon>
    </lineage>
</organism>